<evidence type="ECO:0000313" key="3">
    <source>
        <dbReference type="Proteomes" id="UP001623600"/>
    </source>
</evidence>
<dbReference type="Proteomes" id="UP001623600">
    <property type="component" value="Unassembled WGS sequence"/>
</dbReference>
<evidence type="ECO:0000259" key="1">
    <source>
        <dbReference type="Pfam" id="PF04233"/>
    </source>
</evidence>
<gene>
    <name evidence="2" type="ORF">ACJDTP_21590</name>
</gene>
<dbReference type="Pfam" id="PF04233">
    <property type="entry name" value="Phage_Mu_F"/>
    <property type="match status" value="1"/>
</dbReference>
<name>A0ABW8SC15_9CLOT</name>
<dbReference type="RefSeq" id="WP_406762417.1">
    <property type="nucleotide sequence ID" value="NZ_JBJIAB010000037.1"/>
</dbReference>
<protein>
    <submittedName>
        <fullName evidence="2">Phage minor head protein</fullName>
    </submittedName>
</protein>
<evidence type="ECO:0000313" key="2">
    <source>
        <dbReference type="EMBL" id="MFL0167670.1"/>
    </source>
</evidence>
<sequence>MIPKKDTAKDLWMPKRRIELTYQRSLRILMRKLGKELKSKNDLADILRALKKYMKSKEFQQYAYAAARKMVTSVFSDSGKTWRTAANVNGQGRQIYEALRHEMETTPIGISIRDQIEKNAELITRVPGKVSEELTEYITKRSLEGRRSSDIAEELHSIYPNMLKNKVDLIARTETSKASTALTKARCDNLGIKAYIWRTSEDIRVRESHKNMDDVIVFWSNPPSPEALEGEKNVGYYHAGNIYNCRCYPEPIIKLDFISWPHKVYYNGQIIRMSRKQFESIM</sequence>
<dbReference type="InterPro" id="IPR006528">
    <property type="entry name" value="Phage_head_morphogenesis_dom"/>
</dbReference>
<accession>A0ABW8SC15</accession>
<feature type="domain" description="Phage head morphogenesis" evidence="1">
    <location>
        <begin position="143"/>
        <end position="247"/>
    </location>
</feature>
<dbReference type="EMBL" id="JBJIAB010000037">
    <property type="protein sequence ID" value="MFL0167670.1"/>
    <property type="molecule type" value="Genomic_DNA"/>
</dbReference>
<reference evidence="2 3" key="1">
    <citation type="submission" date="2024-11" db="EMBL/GenBank/DDBJ databases">
        <authorList>
            <person name="Heng Y.C."/>
            <person name="Lim A.C.H."/>
            <person name="Lee J.K.Y."/>
            <person name="Kittelmann S."/>
        </authorList>
    </citation>
    <scope>NUCLEOTIDE SEQUENCE [LARGE SCALE GENOMIC DNA]</scope>
    <source>
        <strain evidence="2 3">WILCCON 0112</strain>
    </source>
</reference>
<organism evidence="2 3">
    <name type="scientific">Candidatus Clostridium helianthi</name>
    <dbReference type="NCBI Taxonomy" id="3381660"/>
    <lineage>
        <taxon>Bacteria</taxon>
        <taxon>Bacillati</taxon>
        <taxon>Bacillota</taxon>
        <taxon>Clostridia</taxon>
        <taxon>Eubacteriales</taxon>
        <taxon>Clostridiaceae</taxon>
        <taxon>Clostridium</taxon>
    </lineage>
</organism>
<comment type="caution">
    <text evidence="2">The sequence shown here is derived from an EMBL/GenBank/DDBJ whole genome shotgun (WGS) entry which is preliminary data.</text>
</comment>
<proteinExistence type="predicted"/>
<keyword evidence="3" id="KW-1185">Reference proteome</keyword>